<dbReference type="NCBIfam" id="TIGR03462">
    <property type="entry name" value="CarR_dom_SF"/>
    <property type="match status" value="1"/>
</dbReference>
<comment type="subcellular location">
    <subcellularLocation>
        <location evidence="1">Membrane</location>
        <topology evidence="1">Multi-pass membrane protein</topology>
    </subcellularLocation>
</comment>
<evidence type="ECO:0000256" key="5">
    <source>
        <dbReference type="ARBA" id="ARBA00022989"/>
    </source>
</evidence>
<organism evidence="11 12">
    <name type="scientific">Paeniglutamicibacter sulfureus</name>
    <dbReference type="NCBI Taxonomy" id="43666"/>
    <lineage>
        <taxon>Bacteria</taxon>
        <taxon>Bacillati</taxon>
        <taxon>Actinomycetota</taxon>
        <taxon>Actinomycetes</taxon>
        <taxon>Micrococcales</taxon>
        <taxon>Micrococcaceae</taxon>
        <taxon>Paeniglutamicibacter</taxon>
    </lineage>
</organism>
<reference evidence="11 12" key="1">
    <citation type="submission" date="2023-07" db="EMBL/GenBank/DDBJ databases">
        <title>Sequencing the genomes of 1000 actinobacteria strains.</title>
        <authorList>
            <person name="Klenk H.-P."/>
        </authorList>
    </citation>
    <scope>NUCLEOTIDE SEQUENCE [LARGE SCALE GENOMIC DNA]</scope>
    <source>
        <strain evidence="11 12">DSM 20167</strain>
    </source>
</reference>
<evidence type="ECO:0000256" key="2">
    <source>
        <dbReference type="ARBA" id="ARBA00004829"/>
    </source>
</evidence>
<evidence type="ECO:0000256" key="7">
    <source>
        <dbReference type="ARBA" id="ARBA00023235"/>
    </source>
</evidence>
<dbReference type="RefSeq" id="WP_310291234.1">
    <property type="nucleotide sequence ID" value="NZ_BAAAWO010000001.1"/>
</dbReference>
<evidence type="ECO:0000256" key="6">
    <source>
        <dbReference type="ARBA" id="ARBA00023136"/>
    </source>
</evidence>
<evidence type="ECO:0000259" key="10">
    <source>
        <dbReference type="Pfam" id="PF18916"/>
    </source>
</evidence>
<gene>
    <name evidence="11" type="ORF">J2S64_002738</name>
</gene>
<evidence type="ECO:0000313" key="12">
    <source>
        <dbReference type="Proteomes" id="UP001183817"/>
    </source>
</evidence>
<proteinExistence type="predicted"/>
<evidence type="ECO:0000256" key="8">
    <source>
        <dbReference type="SAM" id="MobiDB-lite"/>
    </source>
</evidence>
<feature type="transmembrane region" description="Helical" evidence="9">
    <location>
        <begin position="80"/>
        <end position="97"/>
    </location>
</feature>
<evidence type="ECO:0000256" key="3">
    <source>
        <dbReference type="ARBA" id="ARBA00022692"/>
    </source>
</evidence>
<comment type="caution">
    <text evidence="11">The sequence shown here is derived from an EMBL/GenBank/DDBJ whole genome shotgun (WGS) entry which is preliminary data.</text>
</comment>
<keyword evidence="3 9" id="KW-0812">Transmembrane</keyword>
<evidence type="ECO:0000256" key="9">
    <source>
        <dbReference type="SAM" id="Phobius"/>
    </source>
</evidence>
<evidence type="ECO:0000256" key="4">
    <source>
        <dbReference type="ARBA" id="ARBA00022746"/>
    </source>
</evidence>
<evidence type="ECO:0000313" key="11">
    <source>
        <dbReference type="EMBL" id="MDR7359047.1"/>
    </source>
</evidence>
<keyword evidence="6 9" id="KW-0472">Membrane</keyword>
<comment type="pathway">
    <text evidence="2">Carotenoid biosynthesis.</text>
</comment>
<keyword evidence="5 9" id="KW-1133">Transmembrane helix</keyword>
<evidence type="ECO:0000256" key="1">
    <source>
        <dbReference type="ARBA" id="ARBA00004141"/>
    </source>
</evidence>
<protein>
    <submittedName>
        <fullName evidence="11">Lycopene cyclase domain-containing protein</fullName>
    </submittedName>
</protein>
<dbReference type="InterPro" id="IPR017825">
    <property type="entry name" value="Lycopene_cyclase_dom"/>
</dbReference>
<dbReference type="Proteomes" id="UP001183817">
    <property type="component" value="Unassembled WGS sequence"/>
</dbReference>
<feature type="transmembrane region" description="Helical" evidence="9">
    <location>
        <begin position="36"/>
        <end position="60"/>
    </location>
</feature>
<sequence length="132" mass="13949">MNFALLSLCFMLGSLLLFLLAVRLRRISLRTVLPPMGLALLVLWVLTAVFDNVMIGSGLFGYGSQTLLGLRIGLAPVEDFSYPVCAVFFVPALWWIAGGKTPMGIGASVKGSGIAQAPSGPAPVIRTGKETP</sequence>
<feature type="domain" description="Lycopene cyclase" evidence="10">
    <location>
        <begin position="6"/>
        <end position="92"/>
    </location>
</feature>
<feature type="region of interest" description="Disordered" evidence="8">
    <location>
        <begin position="112"/>
        <end position="132"/>
    </location>
</feature>
<name>A0ABU2BK81_9MICC</name>
<dbReference type="EMBL" id="JAVDYI010000001">
    <property type="protein sequence ID" value="MDR7359047.1"/>
    <property type="molecule type" value="Genomic_DNA"/>
</dbReference>
<accession>A0ABU2BK81</accession>
<keyword evidence="7" id="KW-0413">Isomerase</keyword>
<keyword evidence="4" id="KW-0125">Carotenoid biosynthesis</keyword>
<dbReference type="Pfam" id="PF18916">
    <property type="entry name" value="Lycopene_cyc"/>
    <property type="match status" value="1"/>
</dbReference>
<keyword evidence="12" id="KW-1185">Reference proteome</keyword>